<organism evidence="1 2">
    <name type="scientific">Pelagomonas calceolata</name>
    <dbReference type="NCBI Taxonomy" id="35677"/>
    <lineage>
        <taxon>Eukaryota</taxon>
        <taxon>Sar</taxon>
        <taxon>Stramenopiles</taxon>
        <taxon>Ochrophyta</taxon>
        <taxon>Pelagophyceae</taxon>
        <taxon>Pelagomonadales</taxon>
        <taxon>Pelagomonadaceae</taxon>
        <taxon>Pelagomonas</taxon>
    </lineage>
</organism>
<sequence>AVRVDVRPLLVVGLDRGVVHRLEVGARQREAEDRGAAAVPAAPRRRVHPVDDDARAVEPEERADRALERLARVHGRRHEHAAGVAAVADLELAAPVLGVGVARGDDAHGLVARALARRLRPARDVLEVRAEPCRRRARRRGRLGRRLRVVLGVRLGLRLARPASCWGAAAAAARAALLARHMACTALYALNFCRAG</sequence>
<dbReference type="Proteomes" id="UP000789595">
    <property type="component" value="Unassembled WGS sequence"/>
</dbReference>
<name>A0A8J2SCD3_9STRA</name>
<evidence type="ECO:0000313" key="2">
    <source>
        <dbReference type="Proteomes" id="UP000789595"/>
    </source>
</evidence>
<gene>
    <name evidence="1" type="ORF">PECAL_1P23610</name>
</gene>
<reference evidence="1" key="1">
    <citation type="submission" date="2021-11" db="EMBL/GenBank/DDBJ databases">
        <authorList>
            <consortium name="Genoscope - CEA"/>
            <person name="William W."/>
        </authorList>
    </citation>
    <scope>NUCLEOTIDE SEQUENCE</scope>
</reference>
<dbReference type="AlphaFoldDB" id="A0A8J2SCD3"/>
<protein>
    <submittedName>
        <fullName evidence="1">Uncharacterized protein</fullName>
    </submittedName>
</protein>
<keyword evidence="2" id="KW-1185">Reference proteome</keyword>
<feature type="non-terminal residue" evidence="1">
    <location>
        <position position="1"/>
    </location>
</feature>
<proteinExistence type="predicted"/>
<comment type="caution">
    <text evidence="1">The sequence shown here is derived from an EMBL/GenBank/DDBJ whole genome shotgun (WGS) entry which is preliminary data.</text>
</comment>
<dbReference type="EMBL" id="CAKKNE010000001">
    <property type="protein sequence ID" value="CAH0365899.1"/>
    <property type="molecule type" value="Genomic_DNA"/>
</dbReference>
<accession>A0A8J2SCD3</accession>
<evidence type="ECO:0000313" key="1">
    <source>
        <dbReference type="EMBL" id="CAH0365899.1"/>
    </source>
</evidence>